<accession>A0A0F8Y2R3</accession>
<dbReference type="EMBL" id="LAZR01069053">
    <property type="protein sequence ID" value="KKK48459.1"/>
    <property type="molecule type" value="Genomic_DNA"/>
</dbReference>
<gene>
    <name evidence="1" type="ORF">LCGC14_3144890</name>
</gene>
<protein>
    <submittedName>
        <fullName evidence="1">Uncharacterized protein</fullName>
    </submittedName>
</protein>
<comment type="caution">
    <text evidence="1">The sequence shown here is derived from an EMBL/GenBank/DDBJ whole genome shotgun (WGS) entry which is preliminary data.</text>
</comment>
<reference evidence="1" key="1">
    <citation type="journal article" date="2015" name="Nature">
        <title>Complex archaea that bridge the gap between prokaryotes and eukaryotes.</title>
        <authorList>
            <person name="Spang A."/>
            <person name="Saw J.H."/>
            <person name="Jorgensen S.L."/>
            <person name="Zaremba-Niedzwiedzka K."/>
            <person name="Martijn J."/>
            <person name="Lind A.E."/>
            <person name="van Eijk R."/>
            <person name="Schleper C."/>
            <person name="Guy L."/>
            <person name="Ettema T.J."/>
        </authorList>
    </citation>
    <scope>NUCLEOTIDE SEQUENCE</scope>
</reference>
<evidence type="ECO:0000313" key="1">
    <source>
        <dbReference type="EMBL" id="KKK48459.1"/>
    </source>
</evidence>
<proteinExistence type="predicted"/>
<name>A0A0F8Y2R3_9ZZZZ</name>
<dbReference type="AlphaFoldDB" id="A0A0F8Y2R3"/>
<dbReference type="PROSITE" id="PS51257">
    <property type="entry name" value="PROKAR_LIPOPROTEIN"/>
    <property type="match status" value="1"/>
</dbReference>
<organism evidence="1">
    <name type="scientific">marine sediment metagenome</name>
    <dbReference type="NCBI Taxonomy" id="412755"/>
    <lineage>
        <taxon>unclassified sequences</taxon>
        <taxon>metagenomes</taxon>
        <taxon>ecological metagenomes</taxon>
    </lineage>
</organism>
<sequence>MRLALTLGALMALTAPSLVLASGCEHDKQVMTCAEGMKLDTSSGTCVPDATA</sequence>